<evidence type="ECO:0000313" key="13">
    <source>
        <dbReference type="EMBL" id="MBA0611780.1"/>
    </source>
</evidence>
<evidence type="ECO:0000256" key="4">
    <source>
        <dbReference type="ARBA" id="ARBA00007786"/>
    </source>
</evidence>
<dbReference type="InterPro" id="IPR012334">
    <property type="entry name" value="Pectin_lyas_fold"/>
</dbReference>
<dbReference type="PROSITE" id="PS00503">
    <property type="entry name" value="PECTINESTERASE_2"/>
    <property type="match status" value="1"/>
</dbReference>
<dbReference type="UniPathway" id="UPA00545">
    <property type="reaction ID" value="UER00823"/>
</dbReference>
<evidence type="ECO:0000256" key="2">
    <source>
        <dbReference type="ARBA" id="ARBA00005184"/>
    </source>
</evidence>
<sequence>MFQAKNNSAICLNQSTLNDVSSVLSPSIIRCLSDISEMDTVHLSVDLVSAARRIVGFLRSVNECQWLHQRPTIIEAIRRYDEVWMPLISNLTVVGSTPPLVLPPFDVEWVWFCHTLNPVGYKKYCESRFSKLIGKPSIFNEENEEYALMRCKEIWVQRYPAEPFENEVESDSQDPPLLNEDLFNEVQKHKLLYSKFSQPYLYELVYLIAARQRYKGFLYMIQRFGDGCFRFVPAFDILLMLLTHQSYPTAYADDLKDMWENMAKVVGLWETVQEKEVEETSKIWERTFDEPYEKAGGEIAMAKRPIYWEISDVDVNTKYKSMIPRFLLEVCIFVRLNARMKATNGDMKHNFLRLRMVRCHRELKLDKSIPDFSYDSWQKAWHLYCEFGTRGLIVEFRGRGGHCFKGSKLVNSMSFSWNDLLRAPSITLTREIDQVRVLASVTPPVQAPYLLKCVPDRVTDDSGAMISDVILKLNNYRPQKGRWLSRTVLDHAGRECFVVRIRVGEGFWRRGAETPSAVNREDRIIEIREGSWSYVAGSIGRAPEKVVGTATPKESPDQWQAAWQFSTGDELLINCGSSTSSSSLSFSMKSRESSDSFVMLLRGRKMQYQDKETESKVAEDEQEDDDGFVTLVRFTEENPTGRATALLNWRLLVVELSPEEDAILVLLLCISILRTVSEMTKEDAGGLLVRQRLKEAKLGARDWGSIVLHPSSLSSSNTSPYLQPWYWNASQVMAQHEDTGNTRKPAPVEGGDMLCNIEACFITNLLIIFMAMEMKVSALCIIFLLTILFSESVASFPSSSLNTDSICKHTPHADFCKYLFSSNKLFNTLDYGRVSIHHSLLNARTFLDSINQHFLAHPSNSTSKQALEDCRFLADQNVDFLSQISDRINSSTDSLDSVEADDLHALLSAALTNVETCLEALESTPSASRIKDRFLQSNGTKSFSVSLAVSKHWVHSSTNPERNHVFHKLIDDTYTPLSVFMSSNDKQTIYEYATGKRDVKTLTNGKITVKQVVMVSHNGDGQFKTINDAITAMPNVTGDNNEYYVIYIPTGVYEEYISIPKYKQNLVLVGGLSTNPTIISGNRSVGDGSTTFSSATLAVFGKKFIAVDITFRNAAGPSKYQAVAVLNGADQSIFNRCTFEGYRNTLYVHSFRQFYVNCHILGTVDFIFGNAAAVIQESYIHARLPLPTQDDVITAQGRTDPSQNTGISIISSFIRANDDLISNMGLTKIYLGRPWKEYSRTVYVSSSLDGLVADEGWKKRDGDFGLSTVYFGEYDNYGLGRDTGDRVDWPGFHDMTKTEALNFTVARFIGGNKWLPATGVHYFGGLRD</sequence>
<dbReference type="Pfam" id="PF07173">
    <property type="entry name" value="GRDP-like"/>
    <property type="match status" value="1"/>
</dbReference>
<evidence type="ECO:0000256" key="8">
    <source>
        <dbReference type="ARBA" id="ARBA00022801"/>
    </source>
</evidence>
<gene>
    <name evidence="13" type="ORF">Godav_012437</name>
</gene>
<dbReference type="GO" id="GO:0030599">
    <property type="term" value="F:pectinesterase activity"/>
    <property type="evidence" value="ECO:0007669"/>
    <property type="project" value="UniProtKB-EC"/>
</dbReference>
<evidence type="ECO:0000256" key="10">
    <source>
        <dbReference type="ARBA" id="ARBA00023316"/>
    </source>
</evidence>
<dbReference type="SMART" id="SM00856">
    <property type="entry name" value="PMEI"/>
    <property type="match status" value="1"/>
</dbReference>
<evidence type="ECO:0000313" key="14">
    <source>
        <dbReference type="Proteomes" id="UP000593561"/>
    </source>
</evidence>
<evidence type="ECO:0000259" key="12">
    <source>
        <dbReference type="SMART" id="SM00856"/>
    </source>
</evidence>
<comment type="caution">
    <text evidence="13">The sequence shown here is derived from an EMBL/GenBank/DDBJ whole genome shotgun (WGS) entry which is preliminary data.</text>
</comment>
<dbReference type="PANTHER" id="PTHR34365:SF2">
    <property type="entry name" value="ENOLASE (DUF1399)"/>
    <property type="match status" value="1"/>
</dbReference>
<keyword evidence="10" id="KW-0961">Cell wall biogenesis/degradation</keyword>
<keyword evidence="8" id="KW-0378">Hydrolase</keyword>
<name>A0A7J8RE14_GOSDV</name>
<comment type="subcellular location">
    <subcellularLocation>
        <location evidence="1">Secreted</location>
        <location evidence="1">Cell wall</location>
    </subcellularLocation>
</comment>
<dbReference type="Proteomes" id="UP000593561">
    <property type="component" value="Unassembled WGS sequence"/>
</dbReference>
<comment type="similarity">
    <text evidence="4">In the C-terminal section; belongs to the pectinesterase family.</text>
</comment>
<dbReference type="PANTHER" id="PTHR34365">
    <property type="entry name" value="ENOLASE (DUF1399)"/>
    <property type="match status" value="1"/>
</dbReference>
<dbReference type="InterPro" id="IPR057518">
    <property type="entry name" value="GRDP_C"/>
</dbReference>
<dbReference type="GO" id="GO:0004857">
    <property type="term" value="F:enzyme inhibitor activity"/>
    <property type="evidence" value="ECO:0007669"/>
    <property type="project" value="InterPro"/>
</dbReference>
<accession>A0A7J8RE14</accession>
<dbReference type="Gene3D" id="2.160.20.10">
    <property type="entry name" value="Single-stranded right-handed beta-helix, Pectin lyase-like"/>
    <property type="match status" value="1"/>
</dbReference>
<dbReference type="InterPro" id="IPR006501">
    <property type="entry name" value="Pectinesterase_inhib_dom"/>
</dbReference>
<feature type="active site" evidence="11">
    <location>
        <position position="1165"/>
    </location>
</feature>
<keyword evidence="7" id="KW-0964">Secreted</keyword>
<protein>
    <recommendedName>
        <fullName evidence="5">pectinesterase</fullName>
        <ecNumber evidence="5">3.1.1.11</ecNumber>
    </recommendedName>
</protein>
<dbReference type="InterPro" id="IPR000070">
    <property type="entry name" value="Pectinesterase_cat"/>
</dbReference>
<dbReference type="InterPro" id="IPR033131">
    <property type="entry name" value="Pectinesterase_Asp_AS"/>
</dbReference>
<dbReference type="GO" id="GO:0042545">
    <property type="term" value="P:cell wall modification"/>
    <property type="evidence" value="ECO:0007669"/>
    <property type="project" value="InterPro"/>
</dbReference>
<dbReference type="CDD" id="cd15798">
    <property type="entry name" value="PMEI-like_3"/>
    <property type="match status" value="1"/>
</dbReference>
<evidence type="ECO:0000256" key="9">
    <source>
        <dbReference type="ARBA" id="ARBA00023085"/>
    </source>
</evidence>
<dbReference type="EMBL" id="JABFAC010000004">
    <property type="protein sequence ID" value="MBA0611780.1"/>
    <property type="molecule type" value="Genomic_DNA"/>
</dbReference>
<feature type="domain" description="Pectinesterase inhibitor" evidence="12">
    <location>
        <begin position="798"/>
        <end position="949"/>
    </location>
</feature>
<evidence type="ECO:0000256" key="3">
    <source>
        <dbReference type="ARBA" id="ARBA00006027"/>
    </source>
</evidence>
<dbReference type="InterPro" id="IPR011050">
    <property type="entry name" value="Pectin_lyase_fold/virulence"/>
</dbReference>
<dbReference type="InterPro" id="IPR009836">
    <property type="entry name" value="GRDP-like"/>
</dbReference>
<proteinExistence type="inferred from homology"/>
<evidence type="ECO:0000256" key="7">
    <source>
        <dbReference type="ARBA" id="ARBA00022525"/>
    </source>
</evidence>
<dbReference type="EC" id="3.1.1.11" evidence="5"/>
<evidence type="ECO:0000256" key="6">
    <source>
        <dbReference type="ARBA" id="ARBA00022512"/>
    </source>
</evidence>
<evidence type="ECO:0000256" key="5">
    <source>
        <dbReference type="ARBA" id="ARBA00013229"/>
    </source>
</evidence>
<reference evidence="13 14" key="1">
    <citation type="journal article" date="2019" name="Genome Biol. Evol.">
        <title>Insights into the evolution of the New World diploid cottons (Gossypium, subgenus Houzingenia) based on genome sequencing.</title>
        <authorList>
            <person name="Grover C.E."/>
            <person name="Arick M.A. 2nd"/>
            <person name="Thrash A."/>
            <person name="Conover J.L."/>
            <person name="Sanders W.S."/>
            <person name="Peterson D.G."/>
            <person name="Frelichowski J.E."/>
            <person name="Scheffler J.A."/>
            <person name="Scheffler B.E."/>
            <person name="Wendel J.F."/>
        </authorList>
    </citation>
    <scope>NUCLEOTIDE SEQUENCE [LARGE SCALE GENOMIC DNA]</scope>
    <source>
        <strain evidence="13">27</strain>
        <tissue evidence="13">Leaf</tissue>
    </source>
</reference>
<dbReference type="SUPFAM" id="SSF51126">
    <property type="entry name" value="Pectin lyase-like"/>
    <property type="match status" value="1"/>
</dbReference>
<keyword evidence="9" id="KW-0063">Aspartyl esterase</keyword>
<comment type="similarity">
    <text evidence="3">In the N-terminal section; belongs to the PMEI family.</text>
</comment>
<evidence type="ECO:0000256" key="11">
    <source>
        <dbReference type="PROSITE-ProRule" id="PRU10040"/>
    </source>
</evidence>
<organism evidence="13 14">
    <name type="scientific">Gossypium davidsonii</name>
    <name type="common">Davidson's cotton</name>
    <name type="synonym">Gossypium klotzschianum subsp. davidsonii</name>
    <dbReference type="NCBI Taxonomy" id="34287"/>
    <lineage>
        <taxon>Eukaryota</taxon>
        <taxon>Viridiplantae</taxon>
        <taxon>Streptophyta</taxon>
        <taxon>Embryophyta</taxon>
        <taxon>Tracheophyta</taxon>
        <taxon>Spermatophyta</taxon>
        <taxon>Magnoliopsida</taxon>
        <taxon>eudicotyledons</taxon>
        <taxon>Gunneridae</taxon>
        <taxon>Pentapetalae</taxon>
        <taxon>rosids</taxon>
        <taxon>malvids</taxon>
        <taxon>Malvales</taxon>
        <taxon>Malvaceae</taxon>
        <taxon>Malvoideae</taxon>
        <taxon>Gossypium</taxon>
    </lineage>
</organism>
<dbReference type="Pfam" id="PF25335">
    <property type="entry name" value="GRDP_C"/>
    <property type="match status" value="1"/>
</dbReference>
<dbReference type="GO" id="GO:0045490">
    <property type="term" value="P:pectin catabolic process"/>
    <property type="evidence" value="ECO:0007669"/>
    <property type="project" value="UniProtKB-UniPathway"/>
</dbReference>
<dbReference type="Pfam" id="PF04043">
    <property type="entry name" value="PMEI"/>
    <property type="match status" value="1"/>
</dbReference>
<evidence type="ECO:0000256" key="1">
    <source>
        <dbReference type="ARBA" id="ARBA00004191"/>
    </source>
</evidence>
<comment type="pathway">
    <text evidence="2">Glycan metabolism; pectin degradation; 2-dehydro-3-deoxy-D-gluconate from pectin: step 1/5.</text>
</comment>
<dbReference type="FunFam" id="2.160.20.10:FF:000029">
    <property type="entry name" value="Pectinesterase 4"/>
    <property type="match status" value="1"/>
</dbReference>
<dbReference type="InterPro" id="IPR035513">
    <property type="entry name" value="Invertase/methylesterase_inhib"/>
</dbReference>
<dbReference type="NCBIfam" id="TIGR01614">
    <property type="entry name" value="PME_inhib"/>
    <property type="match status" value="1"/>
</dbReference>
<dbReference type="SUPFAM" id="SSF101148">
    <property type="entry name" value="Plant invertase/pectin methylesterase inhibitor"/>
    <property type="match status" value="1"/>
</dbReference>
<dbReference type="Gene3D" id="1.20.140.40">
    <property type="entry name" value="Invertase/pectin methylesterase inhibitor family protein"/>
    <property type="match status" value="1"/>
</dbReference>
<keyword evidence="14" id="KW-1185">Reference proteome</keyword>
<keyword evidence="6" id="KW-0134">Cell wall</keyword>
<dbReference type="Pfam" id="PF01095">
    <property type="entry name" value="Pectinesterase"/>
    <property type="match status" value="1"/>
</dbReference>